<dbReference type="Proteomes" id="UP001322138">
    <property type="component" value="Unassembled WGS sequence"/>
</dbReference>
<evidence type="ECO:0000313" key="9">
    <source>
        <dbReference type="EMBL" id="KAK4644766.1"/>
    </source>
</evidence>
<feature type="region of interest" description="Disordered" evidence="7">
    <location>
        <begin position="333"/>
        <end position="366"/>
    </location>
</feature>
<evidence type="ECO:0000256" key="7">
    <source>
        <dbReference type="SAM" id="MobiDB-lite"/>
    </source>
</evidence>
<accession>A0ABR0FM39</accession>
<dbReference type="Gene3D" id="3.40.50.300">
    <property type="entry name" value="P-loop containing nucleotide triphosphate hydrolases"/>
    <property type="match status" value="1"/>
</dbReference>
<dbReference type="GeneID" id="87897404"/>
<evidence type="ECO:0000256" key="5">
    <source>
        <dbReference type="ARBA" id="ARBA00023204"/>
    </source>
</evidence>
<dbReference type="PANTHER" id="PTHR22942">
    <property type="entry name" value="RECA/RAD51/RADA DNA STRAND-PAIRING FAMILY MEMBER"/>
    <property type="match status" value="1"/>
</dbReference>
<dbReference type="InterPro" id="IPR027417">
    <property type="entry name" value="P-loop_NTPase"/>
</dbReference>
<keyword evidence="6" id="KW-0539">Nucleus</keyword>
<feature type="region of interest" description="Disordered" evidence="7">
    <location>
        <begin position="67"/>
        <end position="109"/>
    </location>
</feature>
<keyword evidence="10" id="KW-1185">Reference proteome</keyword>
<dbReference type="SUPFAM" id="SSF52540">
    <property type="entry name" value="P-loop containing nucleoside triphosphate hydrolases"/>
    <property type="match status" value="1"/>
</dbReference>
<keyword evidence="2" id="KW-0547">Nucleotide-binding</keyword>
<name>A0ABR0FM39_9PEZI</name>
<reference evidence="9 10" key="1">
    <citation type="journal article" date="2023" name="bioRxiv">
        <title>High-quality genome assemblies of four members of thePodospora anserinaspecies complex.</title>
        <authorList>
            <person name="Ament-Velasquez S.L."/>
            <person name="Vogan A.A."/>
            <person name="Wallerman O."/>
            <person name="Hartmann F."/>
            <person name="Gautier V."/>
            <person name="Silar P."/>
            <person name="Giraud T."/>
            <person name="Johannesson H."/>
        </authorList>
    </citation>
    <scope>NUCLEOTIDE SEQUENCE [LARGE SCALE GENOMIC DNA]</scope>
    <source>
        <strain evidence="9 10">CBS 112042</strain>
    </source>
</reference>
<keyword evidence="5" id="KW-0234">DNA repair</keyword>
<evidence type="ECO:0000256" key="3">
    <source>
        <dbReference type="ARBA" id="ARBA00022763"/>
    </source>
</evidence>
<feature type="compositionally biased region" description="Pro residues" evidence="7">
    <location>
        <begin position="354"/>
        <end position="365"/>
    </location>
</feature>
<protein>
    <submittedName>
        <fullName evidence="9">DNA repair protein rhp57</fullName>
    </submittedName>
</protein>
<dbReference type="InterPro" id="IPR013632">
    <property type="entry name" value="Rad51_C"/>
</dbReference>
<dbReference type="EMBL" id="JAFFGZ010000005">
    <property type="protein sequence ID" value="KAK4644766.1"/>
    <property type="molecule type" value="Genomic_DNA"/>
</dbReference>
<dbReference type="RefSeq" id="XP_062733742.1">
    <property type="nucleotide sequence ID" value="XM_062877922.1"/>
</dbReference>
<proteinExistence type="predicted"/>
<keyword evidence="4" id="KW-0067">ATP-binding</keyword>
<evidence type="ECO:0000256" key="1">
    <source>
        <dbReference type="ARBA" id="ARBA00004123"/>
    </source>
</evidence>
<gene>
    <name evidence="9" type="primary">rhp57</name>
    <name evidence="9" type="ORF">QC761_307770</name>
</gene>
<evidence type="ECO:0000256" key="2">
    <source>
        <dbReference type="ARBA" id="ARBA00022741"/>
    </source>
</evidence>
<dbReference type="Pfam" id="PF08423">
    <property type="entry name" value="Rad51"/>
    <property type="match status" value="1"/>
</dbReference>
<dbReference type="CDD" id="cd19491">
    <property type="entry name" value="XRCC3"/>
    <property type="match status" value="1"/>
</dbReference>
<dbReference type="PANTHER" id="PTHR22942:SF66">
    <property type="entry name" value="RE19845P"/>
    <property type="match status" value="1"/>
</dbReference>
<dbReference type="InterPro" id="IPR047348">
    <property type="entry name" value="XRCC3-like_C"/>
</dbReference>
<feature type="domain" description="RecA family profile 1" evidence="8">
    <location>
        <begin position="117"/>
        <end position="301"/>
    </location>
</feature>
<evidence type="ECO:0000259" key="8">
    <source>
        <dbReference type="PROSITE" id="PS50162"/>
    </source>
</evidence>
<comment type="caution">
    <text evidence="9">The sequence shown here is derived from an EMBL/GenBank/DDBJ whole genome shotgun (WGS) entry which is preliminary data.</text>
</comment>
<organism evidence="9 10">
    <name type="scientific">Podospora bellae-mahoneyi</name>
    <dbReference type="NCBI Taxonomy" id="2093777"/>
    <lineage>
        <taxon>Eukaryota</taxon>
        <taxon>Fungi</taxon>
        <taxon>Dikarya</taxon>
        <taxon>Ascomycota</taxon>
        <taxon>Pezizomycotina</taxon>
        <taxon>Sordariomycetes</taxon>
        <taxon>Sordariomycetidae</taxon>
        <taxon>Sordariales</taxon>
        <taxon>Podosporaceae</taxon>
        <taxon>Podospora</taxon>
    </lineage>
</organism>
<evidence type="ECO:0000256" key="6">
    <source>
        <dbReference type="ARBA" id="ARBA00023242"/>
    </source>
</evidence>
<evidence type="ECO:0000256" key="4">
    <source>
        <dbReference type="ARBA" id="ARBA00022840"/>
    </source>
</evidence>
<keyword evidence="3" id="KW-0227">DNA damage</keyword>
<dbReference type="InterPro" id="IPR020588">
    <property type="entry name" value="RecA_ATP-bd"/>
</dbReference>
<feature type="compositionally biased region" description="Pro residues" evidence="7">
    <location>
        <begin position="69"/>
        <end position="79"/>
    </location>
</feature>
<comment type="subcellular location">
    <subcellularLocation>
        <location evidence="1">Nucleus</location>
    </subcellularLocation>
</comment>
<sequence>MTDLLRVLPEFPVKQFGGLISALESRGYTTADLLTLDPAEIETRTKLPNVKRLCDAILNALHTDLGVADPPPLLPPPPSQQQQQQQHDDVQSNTEPPPHHHHETSHLKHTADTLSSQWITISTLDPHLDLALGGGIPTGHITEITGESAAGKTQFLLTLLLAVQLPPPHGLSRPALYISTEAPLSTRRLSQMITENPLFSTLPRSARPTLDKIISTTTPDLESQDHILTYQAPVEIARRNVGLLVIDSVAANYRAEFERPTANSNLSSNMGARTNELIKLGMHLKDLAEKYNLAVVVSNQVADRFSGTGGLKTPAPVPPKTPASSLKAPFPHVWGKQSQESPLASRSRPAGAIPIPPPPPPPQPQLNPEFPDPEVEINAHPALSLDHQQKWFTGWGDNPSLDYPLKTPSLGLVWSTQISGRIALFRRPVNYGYGDHVGAVEGMGAMKGWRRWMKVVWGVNAPASDASGRGGKKKGGGPVEFEVWKGGVRVVDAGRINEANIA</sequence>
<feature type="region of interest" description="Disordered" evidence="7">
    <location>
        <begin position="307"/>
        <end position="326"/>
    </location>
</feature>
<dbReference type="PROSITE" id="PS50162">
    <property type="entry name" value="RECA_2"/>
    <property type="match status" value="1"/>
</dbReference>
<evidence type="ECO:0000313" key="10">
    <source>
        <dbReference type="Proteomes" id="UP001322138"/>
    </source>
</evidence>